<keyword evidence="2" id="KW-0732">Signal</keyword>
<evidence type="ECO:0000259" key="3">
    <source>
        <dbReference type="PROSITE" id="PS50022"/>
    </source>
</evidence>
<dbReference type="Pfam" id="PF00754">
    <property type="entry name" value="F5_F8_type_C"/>
    <property type="match status" value="3"/>
</dbReference>
<dbReference type="SUPFAM" id="SSF49785">
    <property type="entry name" value="Galactose-binding domain-like"/>
    <property type="match status" value="3"/>
</dbReference>
<name>A0ABU3RPT6_9BACL</name>
<evidence type="ECO:0000313" key="5">
    <source>
        <dbReference type="Proteomes" id="UP001260980"/>
    </source>
</evidence>
<dbReference type="InterPro" id="IPR000421">
    <property type="entry name" value="FA58C"/>
</dbReference>
<feature type="compositionally biased region" description="Polar residues" evidence="1">
    <location>
        <begin position="410"/>
        <end position="422"/>
    </location>
</feature>
<protein>
    <submittedName>
        <fullName evidence="4">Discoidin domain-containing protein</fullName>
    </submittedName>
</protein>
<reference evidence="4 5" key="1">
    <citation type="submission" date="2023-10" db="EMBL/GenBank/DDBJ databases">
        <title>Paenibacillus strain PFR10 Genome sequencing and assembly.</title>
        <authorList>
            <person name="Kim I."/>
        </authorList>
    </citation>
    <scope>NUCLEOTIDE SEQUENCE [LARGE SCALE GENOMIC DNA]</scope>
    <source>
        <strain evidence="4 5">PFR10</strain>
    </source>
</reference>
<dbReference type="Gene3D" id="2.60.120.260">
    <property type="entry name" value="Galactose-binding domain-like"/>
    <property type="match status" value="3"/>
</dbReference>
<evidence type="ECO:0000256" key="2">
    <source>
        <dbReference type="SAM" id="SignalP"/>
    </source>
</evidence>
<dbReference type="SMART" id="SM00231">
    <property type="entry name" value="FA58C"/>
    <property type="match status" value="3"/>
</dbReference>
<feature type="region of interest" description="Disordered" evidence="1">
    <location>
        <begin position="374"/>
        <end position="431"/>
    </location>
</feature>
<dbReference type="EMBL" id="JAWCUD010000022">
    <property type="protein sequence ID" value="MDU0206299.1"/>
    <property type="molecule type" value="Genomic_DNA"/>
</dbReference>
<dbReference type="PROSITE" id="PS50022">
    <property type="entry name" value="FA58C_3"/>
    <property type="match status" value="3"/>
</dbReference>
<dbReference type="InterPro" id="IPR011432">
    <property type="entry name" value="Shr-like_HID"/>
</dbReference>
<feature type="signal peptide" evidence="2">
    <location>
        <begin position="1"/>
        <end position="37"/>
    </location>
</feature>
<evidence type="ECO:0000256" key="1">
    <source>
        <dbReference type="SAM" id="MobiDB-lite"/>
    </source>
</evidence>
<sequence length="755" mass="82269">MKELPSITRKKALIVTSTSLALSVLLSTLNMASVSEAAEASNMQSYKASPIVSSANSAQLLLNPPKLIPDSTRNMVGRDIDIEFPDDPAWRAAITAVKIDGYSLQDPSGYSITPGKITVHGIYFGSESVRNISIEAAGYSSTDVMQPILSFYSQNLALNKPVFTSDNALQAGNNAVDGNPATRWESKFADNQFLTVDLGAVYDDITHVVLNWENASGKSYDVQLSVDGSTWTTVYTTNQGEPGLLDNVYFEPTKARYVRMNGHTRTTDYGFSLREMEVYGDAFSGIESAPVLYADTTADEAGQPIDITFADDAEWRSTISEVKVNNTVISPSQYQIKAGQLTLNSSLFPEAQTYWISVQATGFRNTVVYQTVLPKGNPGVPTNPPTDPTNPPTNPTNPPTDPTSPPANPGSNLALNKQTASSPDYHRSSADAVDGRLDRRWESAFADNQWMTVDLGAKQTINRVLLNWENAYGKAYTIDVSIDGETWHTVYSTDNGNGDIDDISFSPVEARYVKMNGIKRGTPYGFSLWEFEVYAGTADLIESPTLAVSTTATIGEPVELTFADNAAWRNAVNSIELDGVALSPSQYQLEASKLTLDASLFIDSKPYTITIGATGYKNDSVVQSLTLGSSQNLALNKSTTTSESSLQNSSFAVDGKKDTRWESQHGIDPQWITVDLGEATEIKRVVLNWENAAAKSYKVEVSSDGATWTTVYATNNGHEGIANLLIKRTEARYVKVTGTERTTQYGYSLFELEVY</sequence>
<proteinExistence type="predicted"/>
<dbReference type="InterPro" id="IPR008979">
    <property type="entry name" value="Galactose-bd-like_sf"/>
</dbReference>
<feature type="domain" description="F5/8 type C" evidence="3">
    <location>
        <begin position="396"/>
        <end position="536"/>
    </location>
</feature>
<gene>
    <name evidence="4" type="ORF">RQP52_35095</name>
</gene>
<dbReference type="Proteomes" id="UP001260980">
    <property type="component" value="Unassembled WGS sequence"/>
</dbReference>
<feature type="chain" id="PRO_5046668035" evidence="2">
    <location>
        <begin position="38"/>
        <end position="755"/>
    </location>
</feature>
<dbReference type="RefSeq" id="WP_315956096.1">
    <property type="nucleotide sequence ID" value="NZ_JAWCUD010000022.1"/>
</dbReference>
<dbReference type="Pfam" id="PF07550">
    <property type="entry name" value="Shr-like_HID"/>
    <property type="match status" value="3"/>
</dbReference>
<accession>A0ABU3RPT6</accession>
<feature type="domain" description="F5/8 type C" evidence="3">
    <location>
        <begin position="144"/>
        <end position="281"/>
    </location>
</feature>
<dbReference type="PANTHER" id="PTHR45713">
    <property type="entry name" value="FTP DOMAIN-CONTAINING PROTEIN"/>
    <property type="match status" value="1"/>
</dbReference>
<feature type="compositionally biased region" description="Pro residues" evidence="1">
    <location>
        <begin position="381"/>
        <end position="408"/>
    </location>
</feature>
<keyword evidence="5" id="KW-1185">Reference proteome</keyword>
<dbReference type="InterPro" id="IPR051941">
    <property type="entry name" value="BG_Antigen-Binding_Lectin"/>
</dbReference>
<evidence type="ECO:0000313" key="4">
    <source>
        <dbReference type="EMBL" id="MDU0206299.1"/>
    </source>
</evidence>
<comment type="caution">
    <text evidence="4">The sequence shown here is derived from an EMBL/GenBank/DDBJ whole genome shotgun (WGS) entry which is preliminary data.</text>
</comment>
<dbReference type="PANTHER" id="PTHR45713:SF6">
    <property type="entry name" value="F5_8 TYPE C DOMAIN-CONTAINING PROTEIN"/>
    <property type="match status" value="1"/>
</dbReference>
<feature type="domain" description="F5/8 type C" evidence="3">
    <location>
        <begin position="620"/>
        <end position="755"/>
    </location>
</feature>
<organism evidence="4 5">
    <name type="scientific">Paenibacillus violae</name>
    <dbReference type="NCBI Taxonomy" id="3077234"/>
    <lineage>
        <taxon>Bacteria</taxon>
        <taxon>Bacillati</taxon>
        <taxon>Bacillota</taxon>
        <taxon>Bacilli</taxon>
        <taxon>Bacillales</taxon>
        <taxon>Paenibacillaceae</taxon>
        <taxon>Paenibacillus</taxon>
    </lineage>
</organism>